<evidence type="ECO:0008006" key="4">
    <source>
        <dbReference type="Google" id="ProtNLM"/>
    </source>
</evidence>
<gene>
    <name evidence="2" type="ORF">RF679_01425</name>
</gene>
<keyword evidence="1" id="KW-0812">Transmembrane</keyword>
<reference evidence="2" key="1">
    <citation type="submission" date="2023-09" db="EMBL/GenBank/DDBJ databases">
        <title>Undibacterium sp. 20NA77.5 isolated from freshwater.</title>
        <authorList>
            <person name="Le V."/>
            <person name="Ko S.-R."/>
            <person name="Ahn C.-Y."/>
            <person name="Oh H.-M."/>
        </authorList>
    </citation>
    <scope>NUCLEOTIDE SEQUENCE</scope>
    <source>
        <strain evidence="2">20NA77.5</strain>
    </source>
</reference>
<evidence type="ECO:0000313" key="3">
    <source>
        <dbReference type="Proteomes" id="UP001181355"/>
    </source>
</evidence>
<name>A0ABY9RIG0_9BURK</name>
<feature type="transmembrane region" description="Helical" evidence="1">
    <location>
        <begin position="97"/>
        <end position="121"/>
    </location>
</feature>
<feature type="transmembrane region" description="Helical" evidence="1">
    <location>
        <begin position="133"/>
        <end position="150"/>
    </location>
</feature>
<dbReference type="EMBL" id="CP133720">
    <property type="protein sequence ID" value="WMW80957.1"/>
    <property type="molecule type" value="Genomic_DNA"/>
</dbReference>
<feature type="transmembrane region" description="Helical" evidence="1">
    <location>
        <begin position="244"/>
        <end position="264"/>
    </location>
</feature>
<feature type="transmembrane region" description="Helical" evidence="1">
    <location>
        <begin position="394"/>
        <end position="412"/>
    </location>
</feature>
<feature type="transmembrane region" description="Helical" evidence="1">
    <location>
        <begin position="318"/>
        <end position="339"/>
    </location>
</feature>
<keyword evidence="1" id="KW-1133">Transmembrane helix</keyword>
<feature type="transmembrane region" description="Helical" evidence="1">
    <location>
        <begin position="156"/>
        <end position="176"/>
    </location>
</feature>
<proteinExistence type="predicted"/>
<dbReference type="Proteomes" id="UP001181355">
    <property type="component" value="Chromosome"/>
</dbReference>
<sequence>MNNAVFFQTVPTRHSTLLCWLYFLVLLGAYAFVYLAFMPGQNGAMGHDYSYMFPAWFDGLIWFREHGLEIPWFSPSFCAGAPFFADPQSTYYSLPQFLVFIMSPLDAAVTTLLLMASALFWGTYLLMRYCFETHRNTALLVAGLLMLNGFLPHRIIVGHITFHGFALIPWVALLLLLPLRSRWRGAVCAIGAGFILAYWVHSGLGSLVLACSLTVAIICILAMLRKFSLYQRCDVVILLQRSVLAMFFGGALAASKLVSGFAFLGQFPRTFYSLPGVGGFGEEIMVMFGALFLPSQQAYQLGMPHMRNLQWDLAPHEWAYNFPTVLSLFLVFGGAYVALQNKDALRLALKGNTVRILVVLMLLLSSIPFLLNYWSPAWNEFLKKIPIVNSLSSSIRWVLVWIPLLAILMGLIHEHFQNKPRGALITLVLSAIAVWQMVDEPREYYAAQGYSMVPLMIADQHLKSGSLRPEIQSLGLEANLRYGEANIPLRVNDTVIAGVSQIACYSAIFGYRLEKFSAQGLSIGPVLAKSGNGLNLKNPACYVFPDENQCAPGDQFRVDQLEQAQKFVRYQTFDFAMPPKQRYANLLSLSALYLGLATLLIFLGSLIFKRKRYAE</sequence>
<accession>A0ABY9RIG0</accession>
<evidence type="ECO:0000256" key="1">
    <source>
        <dbReference type="SAM" id="Phobius"/>
    </source>
</evidence>
<evidence type="ECO:0000313" key="2">
    <source>
        <dbReference type="EMBL" id="WMW80957.1"/>
    </source>
</evidence>
<protein>
    <recommendedName>
        <fullName evidence="4">Membrane protein 6-pyruvoyl-tetrahydropterin synthase-related domain-containing protein</fullName>
    </recommendedName>
</protein>
<feature type="transmembrane region" description="Helical" evidence="1">
    <location>
        <begin position="351"/>
        <end position="374"/>
    </location>
</feature>
<dbReference type="RefSeq" id="WP_309482448.1">
    <property type="nucleotide sequence ID" value="NZ_CP133720.1"/>
</dbReference>
<keyword evidence="1" id="KW-0472">Membrane</keyword>
<feature type="transmembrane region" description="Helical" evidence="1">
    <location>
        <begin position="17"/>
        <end position="37"/>
    </location>
</feature>
<feature type="transmembrane region" description="Helical" evidence="1">
    <location>
        <begin position="586"/>
        <end position="608"/>
    </location>
</feature>
<organism evidence="2 3">
    <name type="scientific">Undibacterium cyanobacteriorum</name>
    <dbReference type="NCBI Taxonomy" id="3073561"/>
    <lineage>
        <taxon>Bacteria</taxon>
        <taxon>Pseudomonadati</taxon>
        <taxon>Pseudomonadota</taxon>
        <taxon>Betaproteobacteria</taxon>
        <taxon>Burkholderiales</taxon>
        <taxon>Oxalobacteraceae</taxon>
        <taxon>Undibacterium</taxon>
    </lineage>
</organism>
<feature type="transmembrane region" description="Helical" evidence="1">
    <location>
        <begin position="207"/>
        <end position="224"/>
    </location>
</feature>
<keyword evidence="3" id="KW-1185">Reference proteome</keyword>